<evidence type="ECO:0008006" key="5">
    <source>
        <dbReference type="Google" id="ProtNLM"/>
    </source>
</evidence>
<accession>A0A7S4T3E9</accession>
<name>A0A7S4T3E9_9DINO</name>
<keyword evidence="2" id="KW-0472">Membrane</keyword>
<feature type="chain" id="PRO_5031153433" description="Altered inheritance of mitochondria protein 24, mitochondrial" evidence="3">
    <location>
        <begin position="29"/>
        <end position="422"/>
    </location>
</feature>
<dbReference type="EMBL" id="HBNR01084730">
    <property type="protein sequence ID" value="CAE4662358.1"/>
    <property type="molecule type" value="Transcribed_RNA"/>
</dbReference>
<evidence type="ECO:0000256" key="2">
    <source>
        <dbReference type="SAM" id="Phobius"/>
    </source>
</evidence>
<evidence type="ECO:0000256" key="3">
    <source>
        <dbReference type="SAM" id="SignalP"/>
    </source>
</evidence>
<proteinExistence type="predicted"/>
<protein>
    <recommendedName>
        <fullName evidence="5">Altered inheritance of mitochondria protein 24, mitochondrial</fullName>
    </recommendedName>
</protein>
<feature type="region of interest" description="Disordered" evidence="1">
    <location>
        <begin position="77"/>
        <end position="149"/>
    </location>
</feature>
<organism evidence="4">
    <name type="scientific">Alexandrium monilatum</name>
    <dbReference type="NCBI Taxonomy" id="311494"/>
    <lineage>
        <taxon>Eukaryota</taxon>
        <taxon>Sar</taxon>
        <taxon>Alveolata</taxon>
        <taxon>Dinophyceae</taxon>
        <taxon>Gonyaulacales</taxon>
        <taxon>Pyrocystaceae</taxon>
        <taxon>Alexandrium</taxon>
    </lineage>
</organism>
<gene>
    <name evidence="4" type="ORF">AMON00008_LOCUS60664</name>
</gene>
<keyword evidence="2" id="KW-1133">Transmembrane helix</keyword>
<keyword evidence="3" id="KW-0732">Signal</keyword>
<reference evidence="4" key="1">
    <citation type="submission" date="2021-01" db="EMBL/GenBank/DDBJ databases">
        <authorList>
            <person name="Corre E."/>
            <person name="Pelletier E."/>
            <person name="Niang G."/>
            <person name="Scheremetjew M."/>
            <person name="Finn R."/>
            <person name="Kale V."/>
            <person name="Holt S."/>
            <person name="Cochrane G."/>
            <person name="Meng A."/>
            <person name="Brown T."/>
            <person name="Cohen L."/>
        </authorList>
    </citation>
    <scope>NUCLEOTIDE SEQUENCE</scope>
    <source>
        <strain evidence="4">CCMP3105</strain>
    </source>
</reference>
<dbReference type="AlphaFoldDB" id="A0A7S4T3E9"/>
<feature type="region of interest" description="Disordered" evidence="1">
    <location>
        <begin position="197"/>
        <end position="228"/>
    </location>
</feature>
<feature type="signal peptide" evidence="3">
    <location>
        <begin position="1"/>
        <end position="28"/>
    </location>
</feature>
<evidence type="ECO:0000313" key="4">
    <source>
        <dbReference type="EMBL" id="CAE4662358.1"/>
    </source>
</evidence>
<feature type="compositionally biased region" description="Pro residues" evidence="1">
    <location>
        <begin position="84"/>
        <end position="100"/>
    </location>
</feature>
<evidence type="ECO:0000256" key="1">
    <source>
        <dbReference type="SAM" id="MobiDB-lite"/>
    </source>
</evidence>
<sequence>MLAINSAGRRGTPDRWFGVLCCLSVVHAQLPAAAAAAAPGHADALGALECDPLERPEADAVGEVTLLQLAHQVTGSASAGATPLPEPPPGNAAAEAPPPRSAATDAPWEDTARQARPANATRRNLVQAQPRSHRRRPWSRSSPPELSEADGRRAALLELSASQLGATAIVFTSLGVIFGVIFLYILISSLIPTESGSAEEREDLRLRPRWPAATHRTPRPLPEAGAAGSLLQEPPSPLVVKEIPPAMPPPLCEKLILPNTQVRYAIPLDQITNVAASGITRMDITSPSGRPLLHVSLSIAWGGGKTLAISSVGCEDDPRALVANSPTSTTSFRILGRGGFLYGELVVAPSGGNVIYNGQQVMMLQHGSTQHLEMKAYSMGGQQLATAGLEDVSGRKEWRLQACPGCDAVLVTSCMLAMLIGL</sequence>
<feature type="transmembrane region" description="Helical" evidence="2">
    <location>
        <begin position="164"/>
        <end position="187"/>
    </location>
</feature>
<keyword evidence="2" id="KW-0812">Transmembrane</keyword>